<proteinExistence type="inferred from homology"/>
<dbReference type="GO" id="GO:0005694">
    <property type="term" value="C:chromosome"/>
    <property type="evidence" value="ECO:0007669"/>
    <property type="project" value="UniProtKB-SubCell"/>
</dbReference>
<accession>A0AAJ6YID0</accession>
<dbReference type="Pfam" id="PF25756">
    <property type="entry name" value="TPR_INTS8"/>
    <property type="match status" value="1"/>
</dbReference>
<dbReference type="PANTHER" id="PTHR13350">
    <property type="entry name" value="INTEGRATOR COMPLEX SUBUNIT 8"/>
    <property type="match status" value="1"/>
</dbReference>
<protein>
    <submittedName>
        <fullName evidence="8">Integrator complex subunit 8</fullName>
    </submittedName>
</protein>
<dbReference type="InterPro" id="IPR057980">
    <property type="entry name" value="TPR_INTS8"/>
</dbReference>
<dbReference type="AlphaFoldDB" id="A0AAJ6YID0"/>
<comment type="similarity">
    <text evidence="3">Belongs to the Integrator subunit 8 family.</text>
</comment>
<evidence type="ECO:0000256" key="1">
    <source>
        <dbReference type="ARBA" id="ARBA00004123"/>
    </source>
</evidence>
<dbReference type="InterPro" id="IPR038751">
    <property type="entry name" value="INTS8"/>
</dbReference>
<dbReference type="GO" id="GO:0032039">
    <property type="term" value="C:integrator complex"/>
    <property type="evidence" value="ECO:0007669"/>
    <property type="project" value="TreeGrafter"/>
</dbReference>
<dbReference type="PANTHER" id="PTHR13350:SF1">
    <property type="entry name" value="INTEGRATOR COMPLEX SUBUNIT 8"/>
    <property type="match status" value="1"/>
</dbReference>
<organism evidence="7 8">
    <name type="scientific">Ceratosolen solmsi marchali</name>
    <dbReference type="NCBI Taxonomy" id="326594"/>
    <lineage>
        <taxon>Eukaryota</taxon>
        <taxon>Metazoa</taxon>
        <taxon>Ecdysozoa</taxon>
        <taxon>Arthropoda</taxon>
        <taxon>Hexapoda</taxon>
        <taxon>Insecta</taxon>
        <taxon>Pterygota</taxon>
        <taxon>Neoptera</taxon>
        <taxon>Endopterygota</taxon>
        <taxon>Hymenoptera</taxon>
        <taxon>Apocrita</taxon>
        <taxon>Proctotrupomorpha</taxon>
        <taxon>Chalcidoidea</taxon>
        <taxon>Agaonidae</taxon>
        <taxon>Agaoninae</taxon>
        <taxon>Ceratosolen</taxon>
    </lineage>
</organism>
<evidence type="ECO:0000256" key="4">
    <source>
        <dbReference type="ARBA" id="ARBA00022454"/>
    </source>
</evidence>
<dbReference type="GeneID" id="105362815"/>
<comment type="subcellular location">
    <subcellularLocation>
        <location evidence="2">Chromosome</location>
    </subcellularLocation>
    <subcellularLocation>
        <location evidence="1">Nucleus</location>
    </subcellularLocation>
</comment>
<evidence type="ECO:0000256" key="2">
    <source>
        <dbReference type="ARBA" id="ARBA00004286"/>
    </source>
</evidence>
<dbReference type="SUPFAM" id="SSF48452">
    <property type="entry name" value="TPR-like"/>
    <property type="match status" value="1"/>
</dbReference>
<keyword evidence="4" id="KW-0158">Chromosome</keyword>
<keyword evidence="5" id="KW-0539">Nucleus</keyword>
<feature type="domain" description="INTS8 TPR repeats" evidence="6">
    <location>
        <begin position="508"/>
        <end position="1008"/>
    </location>
</feature>
<evidence type="ECO:0000256" key="5">
    <source>
        <dbReference type="ARBA" id="ARBA00023242"/>
    </source>
</evidence>
<sequence length="1010" mass="116266">MTMDVDLLRPGTVPISPDTVLWFEFLLNPSLLHSHISKPSPDPSPTDLIIKFMTINAEQNNDVKVIENDANDLKINVMSKWTYKNLALKILSLKVAAYLKWDLELLQKKLPLQMQLTLLQDLFYIAMDIVVEIPIVPENAPNNISDRDLFTLILYHRWLLRAIVYRALNNKQPKLFVHNAVIQETNYVASTINDEIIRKLELHATNSINFLNTVLQLNDLKPKVLSLDTFQMLTENSTEIKQNWDSVHSITEDELKCQVHYDLAVFHILKAEYQTAKYHISQARDLYNKLDTSTPMLYCNINKQYLDGYCLACEVPVENKAPNLTQQLLTSIKDQYTNILQILQADNIVREIPQVYRDNLELDIQGGLVNRKIIVARDLLLQIQCLNLVRKVVENETIIGDYVSEIKAAGSKGLEVFFWAFNGVLEKSSALDKQRIVRHLLYLVLMRDIDGLANKILTDANYASLFDATELEEIKKEAFPDDLDIPNLLLNNDWGIAPVDYTQKQKIGIFELEQRLILSYNPHEIRQILMEIVRIDNSSYVKPQWRINNFWEIPIPLQSVISSIPEGFLKDYSYILLAKSKELALAKDFPGSKTLLNIVENEVQHHAQSLNEANKLLMGGNNLIFKLLKLLNWESLLIEICYYLHAWPATNICDTQAVTVQCKQCLLTLQSTDQVLPRQEIIEYCTVFLLNMSEWDYLTSLEKQWSCFEFAAALSNVAKYKGQKFPKEAWDMVLAACKSNRDLPQKRSSSNSGSSGNSISRDSLINISSTFSRLRELTVLNISISLLARLHNILRDESSLELYTTYLNMWPASIPNAKLYNMRIISEYLFQLLSQALKYYPNNVPWLRLMGDLNFVLGYYESAMKYYLEAIIVASDLFTLPVRGQIDDLVYRRMIKCCAHLQCNTQAVVLCQFLDEVDYALAFKMAGNEQKNAAPNDAMDAYYHCIWDTTILEYLINLHTKRGEHHRKQLAIKVIGLLELNSNNNEEIQREAANTRKARFLRALAKQYVY</sequence>
<dbReference type="KEGG" id="csol:105362815"/>
<evidence type="ECO:0000313" key="7">
    <source>
        <dbReference type="Proteomes" id="UP000695007"/>
    </source>
</evidence>
<dbReference type="RefSeq" id="XP_011498612.1">
    <property type="nucleotide sequence ID" value="XM_011500310.1"/>
</dbReference>
<gene>
    <name evidence="8" type="primary">LOC105362815</name>
</gene>
<reference evidence="8" key="1">
    <citation type="submission" date="2025-08" db="UniProtKB">
        <authorList>
            <consortium name="RefSeq"/>
        </authorList>
    </citation>
    <scope>IDENTIFICATION</scope>
</reference>
<keyword evidence="7" id="KW-1185">Reference proteome</keyword>
<evidence type="ECO:0000259" key="6">
    <source>
        <dbReference type="Pfam" id="PF25756"/>
    </source>
</evidence>
<evidence type="ECO:0000313" key="8">
    <source>
        <dbReference type="RefSeq" id="XP_011498612.1"/>
    </source>
</evidence>
<dbReference type="InterPro" id="IPR011990">
    <property type="entry name" value="TPR-like_helical_dom_sf"/>
</dbReference>
<dbReference type="Proteomes" id="UP000695007">
    <property type="component" value="Unplaced"/>
</dbReference>
<evidence type="ECO:0000256" key="3">
    <source>
        <dbReference type="ARBA" id="ARBA00007147"/>
    </source>
</evidence>
<dbReference type="GO" id="GO:0034472">
    <property type="term" value="P:snRNA 3'-end processing"/>
    <property type="evidence" value="ECO:0007669"/>
    <property type="project" value="InterPro"/>
</dbReference>
<dbReference type="CTD" id="55656"/>
<name>A0AAJ6YID0_9HYME</name>